<organism evidence="1 2">
    <name type="scientific">Mycolicibacterium peregrinum</name>
    <name type="common">Mycobacterium peregrinum</name>
    <dbReference type="NCBI Taxonomy" id="43304"/>
    <lineage>
        <taxon>Bacteria</taxon>
        <taxon>Bacillati</taxon>
        <taxon>Actinomycetota</taxon>
        <taxon>Actinomycetes</taxon>
        <taxon>Mycobacteriales</taxon>
        <taxon>Mycobacteriaceae</taxon>
        <taxon>Mycolicibacterium</taxon>
    </lineage>
</organism>
<sequence>MIKEPRKTGRPTNINSHMLTETGRMLSFVARWAPFDHGDEYILPEFGIAPSTFYHRVLVLVREAPPLAMRESDRERVIGICLAKLSALGHSDQTRATNHAQSS</sequence>
<gene>
    <name evidence="1" type="ORF">EJD98_17195</name>
</gene>
<dbReference type="AlphaFoldDB" id="A0A4Z0HM86"/>
<accession>A0A4Z0HM86</accession>
<dbReference type="EMBL" id="RWKA01000009">
    <property type="protein sequence ID" value="TGB40929.1"/>
    <property type="molecule type" value="Genomic_DNA"/>
</dbReference>
<proteinExistence type="predicted"/>
<dbReference type="Proteomes" id="UP000297792">
    <property type="component" value="Unassembled WGS sequence"/>
</dbReference>
<evidence type="ECO:0000313" key="2">
    <source>
        <dbReference type="Proteomes" id="UP000297792"/>
    </source>
</evidence>
<name>A0A4Z0HM86_MYCPR</name>
<dbReference type="RefSeq" id="WP_131814273.1">
    <property type="nucleotide sequence ID" value="NZ_JBLVUM010000002.1"/>
</dbReference>
<reference evidence="1 2" key="1">
    <citation type="submission" date="2018-12" db="EMBL/GenBank/DDBJ databases">
        <title>Draft genome sequences of Mycolicibacterium peregrinum isolated from a pig with lymphadenitis and from soil on the same Japanese pig farm.</title>
        <authorList>
            <person name="Komatsu T."/>
            <person name="Ohya K."/>
            <person name="Sawai K."/>
            <person name="Odoi J.O."/>
            <person name="Otsu K."/>
            <person name="Ota A."/>
            <person name="Ito T."/>
            <person name="Kawai M."/>
            <person name="Maruyama F."/>
        </authorList>
    </citation>
    <scope>NUCLEOTIDE SEQUENCE [LARGE SCALE GENOMIC DNA]</scope>
    <source>
        <strain evidence="1 2">138</strain>
    </source>
</reference>
<evidence type="ECO:0000313" key="1">
    <source>
        <dbReference type="EMBL" id="TGB40929.1"/>
    </source>
</evidence>
<evidence type="ECO:0008006" key="3">
    <source>
        <dbReference type="Google" id="ProtNLM"/>
    </source>
</evidence>
<comment type="caution">
    <text evidence="1">The sequence shown here is derived from an EMBL/GenBank/DDBJ whole genome shotgun (WGS) entry which is preliminary data.</text>
</comment>
<protein>
    <recommendedName>
        <fullName evidence="3">DUF3263 domain-containing protein</fullName>
    </recommendedName>
</protein>
<keyword evidence="2" id="KW-1185">Reference proteome</keyword>